<reference evidence="1 3" key="1">
    <citation type="submission" date="2014-04" db="EMBL/GenBank/DDBJ databases">
        <authorList>
            <consortium name="DOE Joint Genome Institute"/>
            <person name="Kuo A."/>
            <person name="Kohler A."/>
            <person name="Nagy L.G."/>
            <person name="Floudas D."/>
            <person name="Copeland A."/>
            <person name="Barry K.W."/>
            <person name="Cichocki N."/>
            <person name="Veneault-Fourrey C."/>
            <person name="LaButti K."/>
            <person name="Lindquist E.A."/>
            <person name="Lipzen A."/>
            <person name="Lundell T."/>
            <person name="Morin E."/>
            <person name="Murat C."/>
            <person name="Sun H."/>
            <person name="Tunlid A."/>
            <person name="Henrissat B."/>
            <person name="Grigoriev I.V."/>
            <person name="Hibbett D.S."/>
            <person name="Martin F."/>
            <person name="Nordberg H.P."/>
            <person name="Cantor M.N."/>
            <person name="Hua S.X."/>
        </authorList>
    </citation>
    <scope>NUCLEOTIDE SEQUENCE [LARGE SCALE GENOMIC DNA]</scope>
    <source>
        <strain evidence="1 3">LaAM-08-1</strain>
    </source>
</reference>
<keyword evidence="3" id="KW-1185">Reference proteome</keyword>
<dbReference type="EMBL" id="KN839444">
    <property type="protein sequence ID" value="KIJ89768.1"/>
    <property type="molecule type" value="Genomic_DNA"/>
</dbReference>
<dbReference type="EMBL" id="KN839446">
    <property type="protein sequence ID" value="KIJ89765.1"/>
    <property type="molecule type" value="Genomic_DNA"/>
</dbReference>
<reference evidence="1" key="3">
    <citation type="submission" date="2015-02" db="EMBL/GenBank/DDBJ databases">
        <title>Evolutionary Origins and Diversification of the Mycorrhizal Mutualists.</title>
        <authorList>
            <consortium name="DOE Joint Genome Institute"/>
            <consortium name="Mycorrhizal Genomics Consortium"/>
            <person name="Kohler A."/>
            <person name="Kuo A."/>
            <person name="Nagy L.G."/>
            <person name="Floudas D."/>
            <person name="Copeland A."/>
            <person name="Barry K.W."/>
            <person name="Cichocki N."/>
            <person name="Veneault-Fourrey C."/>
            <person name="LaButti K."/>
            <person name="Lindquist E.A."/>
            <person name="Lipzen A."/>
            <person name="Lundell T."/>
            <person name="Morin E."/>
            <person name="Murat C."/>
            <person name="Riley R."/>
            <person name="Ohm R."/>
            <person name="Sun H."/>
            <person name="Tunlid A."/>
            <person name="Henrissat B."/>
            <person name="Grigoriev I.V."/>
            <person name="Hibbett D.S."/>
            <person name="Martin F."/>
        </authorList>
    </citation>
    <scope>NUCLEOTIDE SEQUENCE</scope>
    <source>
        <strain evidence="1">LaAM-08-1</strain>
    </source>
</reference>
<dbReference type="AlphaFoldDB" id="A0A0C9WKV5"/>
<dbReference type="OrthoDB" id="3145912at2759"/>
<evidence type="ECO:0000313" key="2">
    <source>
        <dbReference type="EMBL" id="KIJ89768.1"/>
    </source>
</evidence>
<evidence type="ECO:0000313" key="3">
    <source>
        <dbReference type="Proteomes" id="UP000054477"/>
    </source>
</evidence>
<proteinExistence type="predicted"/>
<name>A0A0C9WKV5_9AGAR</name>
<dbReference type="Proteomes" id="UP000054477">
    <property type="component" value="Unassembled WGS sequence"/>
</dbReference>
<evidence type="ECO:0000313" key="1">
    <source>
        <dbReference type="EMBL" id="KIJ89765.1"/>
    </source>
</evidence>
<accession>A0A0C9WKV5</accession>
<reference evidence="3" key="2">
    <citation type="submission" date="2015-01" db="EMBL/GenBank/DDBJ databases">
        <title>Evolutionary Origins and Diversification of the Mycorrhizal Mutualists.</title>
        <authorList>
            <consortium name="DOE Joint Genome Institute"/>
            <consortium name="Mycorrhizal Genomics Consortium"/>
            <person name="Kohler A."/>
            <person name="Kuo A."/>
            <person name="Nagy L.G."/>
            <person name="Floudas D."/>
            <person name="Copeland A."/>
            <person name="Barry K.W."/>
            <person name="Cichocki N."/>
            <person name="Veneault-Fourrey C."/>
            <person name="LaButti K."/>
            <person name="Lindquist E.A."/>
            <person name="Lipzen A."/>
            <person name="Lundell T."/>
            <person name="Morin E."/>
            <person name="Murat C."/>
            <person name="Riley R."/>
            <person name="Ohm R."/>
            <person name="Sun H."/>
            <person name="Tunlid A."/>
            <person name="Henrissat B."/>
            <person name="Grigoriev I.V."/>
            <person name="Hibbett D.S."/>
            <person name="Martin F."/>
        </authorList>
    </citation>
    <scope>NUCLEOTIDE SEQUENCE [LARGE SCALE GENOMIC DNA]</scope>
    <source>
        <strain evidence="2 3">LaAM-08-1</strain>
    </source>
</reference>
<organism evidence="1 3">
    <name type="scientific">Laccaria amethystina LaAM-08-1</name>
    <dbReference type="NCBI Taxonomy" id="1095629"/>
    <lineage>
        <taxon>Eukaryota</taxon>
        <taxon>Fungi</taxon>
        <taxon>Dikarya</taxon>
        <taxon>Basidiomycota</taxon>
        <taxon>Agaricomycotina</taxon>
        <taxon>Agaricomycetes</taxon>
        <taxon>Agaricomycetidae</taxon>
        <taxon>Agaricales</taxon>
        <taxon>Agaricineae</taxon>
        <taxon>Hydnangiaceae</taxon>
        <taxon>Laccaria</taxon>
    </lineage>
</organism>
<gene>
    <name evidence="2" type="ORF">K443DRAFT_117547</name>
    <name evidence="1" type="ORF">K443DRAFT_117556</name>
</gene>
<dbReference type="HOGENOM" id="CLU_051720_2_0_1"/>
<sequence>MGETQRSVTPNVDLPHEIQRLIFEMAARSQRGRAGFNLIQVAHYVYTWIEPILYECIEILSASVASSLLRTISTRDHAFLDSTVRALVVSGDLNLKSAKPIFAACSQGIVSFSAWGNTENPSKYLPFIDSPRLRRLALISNRPRRKTYDDPFDIPTGMLIMLTHIVLVSNFSYIAWDDLERALKLNLRASSAPAASLTATPTTLASFDAFQNLTHFAIARVAWRQISIIRQVAKKLRYFVILSRPNTLTHPSIIQGVWSLNDRRLVVVNMEDFSDWPQGDSRWRGPSYSTLHRCVTTFWETVETLVANGFISDQGDKWGYEKA</sequence>
<protein>
    <submittedName>
        <fullName evidence="1">Uncharacterized protein</fullName>
    </submittedName>
</protein>